<comment type="caution">
    <text evidence="2">The sequence shown here is derived from an EMBL/GenBank/DDBJ whole genome shotgun (WGS) entry which is preliminary data.</text>
</comment>
<organism evidence="2 3">
    <name type="scientific">Brachionus plicatilis</name>
    <name type="common">Marine rotifer</name>
    <name type="synonym">Brachionus muelleri</name>
    <dbReference type="NCBI Taxonomy" id="10195"/>
    <lineage>
        <taxon>Eukaryota</taxon>
        <taxon>Metazoa</taxon>
        <taxon>Spiralia</taxon>
        <taxon>Gnathifera</taxon>
        <taxon>Rotifera</taxon>
        <taxon>Eurotatoria</taxon>
        <taxon>Monogononta</taxon>
        <taxon>Pseudotrocha</taxon>
        <taxon>Ploima</taxon>
        <taxon>Brachionidae</taxon>
        <taxon>Brachionus</taxon>
    </lineage>
</organism>
<evidence type="ECO:0000313" key="2">
    <source>
        <dbReference type="EMBL" id="RMZ96113.1"/>
    </source>
</evidence>
<name>A0A3M7PAQ9_BRAPC</name>
<reference evidence="2 3" key="1">
    <citation type="journal article" date="2018" name="Sci. Rep.">
        <title>Genomic signatures of local adaptation to the degree of environmental predictability in rotifers.</title>
        <authorList>
            <person name="Franch-Gras L."/>
            <person name="Hahn C."/>
            <person name="Garcia-Roger E.M."/>
            <person name="Carmona M.J."/>
            <person name="Serra M."/>
            <person name="Gomez A."/>
        </authorList>
    </citation>
    <scope>NUCLEOTIDE SEQUENCE [LARGE SCALE GENOMIC DNA]</scope>
    <source>
        <strain evidence="2">HYR1</strain>
    </source>
</reference>
<keyword evidence="3" id="KW-1185">Reference proteome</keyword>
<feature type="transmembrane region" description="Helical" evidence="1">
    <location>
        <begin position="114"/>
        <end position="130"/>
    </location>
</feature>
<dbReference type="EMBL" id="REGN01012306">
    <property type="protein sequence ID" value="RMZ96113.1"/>
    <property type="molecule type" value="Genomic_DNA"/>
</dbReference>
<sequence length="162" mass="18487">MLSNLVALRLSALNKSISFASHCGPRRFTKLQRYIILSPSFVLKVSSFDHFVSFFDRKSAASLSSNISTYIHSRLIPLRFLSMFLSSTSSESDSCDSHNSSEAYSSSLILFNEIYFYSFNWFFVLINIYIKFSHLQPFLKAFLNSLLTLICPELKFISQTGS</sequence>
<evidence type="ECO:0000313" key="3">
    <source>
        <dbReference type="Proteomes" id="UP000276133"/>
    </source>
</evidence>
<accession>A0A3M7PAQ9</accession>
<protein>
    <submittedName>
        <fullName evidence="2">Uncharacterized protein</fullName>
    </submittedName>
</protein>
<keyword evidence="1" id="KW-1133">Transmembrane helix</keyword>
<keyword evidence="1" id="KW-0812">Transmembrane</keyword>
<proteinExistence type="predicted"/>
<keyword evidence="1" id="KW-0472">Membrane</keyword>
<dbReference type="AlphaFoldDB" id="A0A3M7PAQ9"/>
<gene>
    <name evidence="2" type="ORF">BpHYR1_003022</name>
</gene>
<dbReference type="Proteomes" id="UP000276133">
    <property type="component" value="Unassembled WGS sequence"/>
</dbReference>
<evidence type="ECO:0000256" key="1">
    <source>
        <dbReference type="SAM" id="Phobius"/>
    </source>
</evidence>